<gene>
    <name evidence="10" type="primary">PsCyp1</name>
</gene>
<protein>
    <submittedName>
        <fullName evidence="10">NTH1</fullName>
    </submittedName>
</protein>
<dbReference type="SUPFAM" id="SSF54001">
    <property type="entry name" value="Cysteine proteinases"/>
    <property type="match status" value="1"/>
</dbReference>
<dbReference type="GO" id="GO:0008234">
    <property type="term" value="F:cysteine-type peptidase activity"/>
    <property type="evidence" value="ECO:0007669"/>
    <property type="project" value="UniProtKB-KW"/>
</dbReference>
<dbReference type="SMR" id="Q40993"/>
<dbReference type="PANTHER" id="PTHR12411">
    <property type="entry name" value="CYSTEINE PROTEASE FAMILY C1-RELATED"/>
    <property type="match status" value="1"/>
</dbReference>
<evidence type="ECO:0000256" key="7">
    <source>
        <dbReference type="SAM" id="SignalP"/>
    </source>
</evidence>
<evidence type="ECO:0000256" key="4">
    <source>
        <dbReference type="ARBA" id="ARBA00022807"/>
    </source>
</evidence>
<keyword evidence="5" id="KW-1015">Disulfide bond</keyword>
<comment type="similarity">
    <text evidence="1">Belongs to the peptidase C1 family.</text>
</comment>
<name>Q40993_PEA</name>
<dbReference type="InterPro" id="IPR013128">
    <property type="entry name" value="Peptidase_C1A"/>
</dbReference>
<dbReference type="InterPro" id="IPR013201">
    <property type="entry name" value="Prot_inhib_I29"/>
</dbReference>
<dbReference type="PRINTS" id="PR00705">
    <property type="entry name" value="PAPAIN"/>
</dbReference>
<dbReference type="InterPro" id="IPR000668">
    <property type="entry name" value="Peptidase_C1A_C"/>
</dbReference>
<keyword evidence="2" id="KW-0645">Protease</keyword>
<dbReference type="FunFam" id="3.90.70.10:FF:000068">
    <property type="entry name" value="Cysteine protease 1"/>
    <property type="match status" value="1"/>
</dbReference>
<keyword evidence="6" id="KW-0325">Glycoprotein</keyword>
<dbReference type="InterPro" id="IPR025661">
    <property type="entry name" value="Pept_asp_AS"/>
</dbReference>
<dbReference type="CDD" id="cd02248">
    <property type="entry name" value="Peptidase_C1A"/>
    <property type="match status" value="1"/>
</dbReference>
<feature type="signal peptide" evidence="7">
    <location>
        <begin position="1"/>
        <end position="19"/>
    </location>
</feature>
<dbReference type="InterPro" id="IPR039417">
    <property type="entry name" value="Peptidase_C1A_papain-like"/>
</dbReference>
<sequence length="367" mass="40916">MASILYSLILFGLITLSLSLDMSSGRSNKEVMTMYEKWLVKHQKVYYGLGEKNQRFQIFKDNLIFIDEHNAPNHSYRVGLNEFSDITNKEYRDTYLSRWSNNNIKNKITSVRYAYKAGHNNKLPVSVDWRGALTPIKNQGSCGACWAFSAVAAVEAINKIVTGSLVSLSEQELVDCDRTKNKGCNGGNQVNAYRFIVENGGLDSQIDYPYLGRQSTCNQAKKNTKVVSINGYKNVQRNSESALMEAVANQPVSVGIEAYGKDFQLYQSGVFTGSCGTSLDHAVVVVGYGSENGKDYWLVKNSWGTNWGERGYLKIERNLKNTNTGKCGIAMDATYPTKLRENSEVTNSGYEKLQMLVPVLETPTNVA</sequence>
<evidence type="ECO:0000256" key="3">
    <source>
        <dbReference type="ARBA" id="ARBA00022801"/>
    </source>
</evidence>
<evidence type="ECO:0000256" key="6">
    <source>
        <dbReference type="ARBA" id="ARBA00023180"/>
    </source>
</evidence>
<dbReference type="InterPro" id="IPR038765">
    <property type="entry name" value="Papain-like_cys_pep_sf"/>
</dbReference>
<dbReference type="SMART" id="SM00848">
    <property type="entry name" value="Inhibitor_I29"/>
    <property type="match status" value="1"/>
</dbReference>
<keyword evidence="7" id="KW-0732">Signal</keyword>
<evidence type="ECO:0000259" key="8">
    <source>
        <dbReference type="SMART" id="SM00645"/>
    </source>
</evidence>
<feature type="domain" description="Peptidase C1A papain C-terminal" evidence="8">
    <location>
        <begin position="123"/>
        <end position="337"/>
    </location>
</feature>
<keyword evidence="3" id="KW-0378">Hydrolase</keyword>
<reference evidence="10" key="1">
    <citation type="journal article" date="1996" name="Mol. Plant Microbe Interact.">
        <title>Expression of cysteine protease genes in pea nodule development and senescence.</title>
        <authorList>
            <person name="Kardailsky I.V."/>
            <person name="Brewin N.J."/>
        </authorList>
    </citation>
    <scope>NUCLEOTIDE SEQUENCE</scope>
    <source>
        <strain evidence="10">Wisconsin Perfection</strain>
        <tissue evidence="10">Nodules</tissue>
    </source>
</reference>
<evidence type="ECO:0000256" key="5">
    <source>
        <dbReference type="ARBA" id="ARBA00023157"/>
    </source>
</evidence>
<keyword evidence="4" id="KW-0788">Thiol protease</keyword>
<feature type="chain" id="PRO_5018577080" evidence="7">
    <location>
        <begin position="20"/>
        <end position="367"/>
    </location>
</feature>
<dbReference type="PROSITE" id="PS00640">
    <property type="entry name" value="THIOL_PROTEASE_ASN"/>
    <property type="match status" value="1"/>
</dbReference>
<dbReference type="PIR" id="T06529">
    <property type="entry name" value="T06529"/>
</dbReference>
<evidence type="ECO:0000313" key="10">
    <source>
        <dbReference type="EMBL" id="AAB41816.1"/>
    </source>
</evidence>
<dbReference type="Gene3D" id="3.90.70.10">
    <property type="entry name" value="Cysteine proteinases"/>
    <property type="match status" value="1"/>
</dbReference>
<dbReference type="InterPro" id="IPR025660">
    <property type="entry name" value="Pept_his_AS"/>
</dbReference>
<dbReference type="GO" id="GO:0006508">
    <property type="term" value="P:proteolysis"/>
    <property type="evidence" value="ECO:0007669"/>
    <property type="project" value="UniProtKB-KW"/>
</dbReference>
<dbReference type="SMART" id="SM00645">
    <property type="entry name" value="Pept_C1"/>
    <property type="match status" value="1"/>
</dbReference>
<dbReference type="PROSITE" id="PS00139">
    <property type="entry name" value="THIOL_PROTEASE_CYS"/>
    <property type="match status" value="1"/>
</dbReference>
<dbReference type="MEROPS" id="I29.003"/>
<dbReference type="Pfam" id="PF08246">
    <property type="entry name" value="Inhibitor_I29"/>
    <property type="match status" value="1"/>
</dbReference>
<evidence type="ECO:0000259" key="9">
    <source>
        <dbReference type="SMART" id="SM00848"/>
    </source>
</evidence>
<dbReference type="EMBL" id="U44947">
    <property type="protein sequence ID" value="AAB41816.1"/>
    <property type="molecule type" value="mRNA"/>
</dbReference>
<dbReference type="Pfam" id="PF00112">
    <property type="entry name" value="Peptidase_C1"/>
    <property type="match status" value="1"/>
</dbReference>
<dbReference type="PROSITE" id="PS00639">
    <property type="entry name" value="THIOL_PROTEASE_HIS"/>
    <property type="match status" value="1"/>
</dbReference>
<evidence type="ECO:0000256" key="1">
    <source>
        <dbReference type="ARBA" id="ARBA00008455"/>
    </source>
</evidence>
<dbReference type="InterPro" id="IPR000169">
    <property type="entry name" value="Pept_cys_AS"/>
</dbReference>
<feature type="domain" description="Cathepsin propeptide inhibitor" evidence="9">
    <location>
        <begin position="35"/>
        <end position="91"/>
    </location>
</feature>
<dbReference type="AlphaFoldDB" id="Q40993"/>
<proteinExistence type="evidence at transcript level"/>
<organism evidence="10">
    <name type="scientific">Pisum sativum</name>
    <name type="common">Garden pea</name>
    <name type="synonym">Lathyrus oleraceus</name>
    <dbReference type="NCBI Taxonomy" id="3888"/>
    <lineage>
        <taxon>Eukaryota</taxon>
        <taxon>Viridiplantae</taxon>
        <taxon>Streptophyta</taxon>
        <taxon>Embryophyta</taxon>
        <taxon>Tracheophyta</taxon>
        <taxon>Spermatophyta</taxon>
        <taxon>Magnoliopsida</taxon>
        <taxon>eudicotyledons</taxon>
        <taxon>Gunneridae</taxon>
        <taxon>Pentapetalae</taxon>
        <taxon>rosids</taxon>
        <taxon>fabids</taxon>
        <taxon>Fabales</taxon>
        <taxon>Fabaceae</taxon>
        <taxon>Papilionoideae</taxon>
        <taxon>50 kb inversion clade</taxon>
        <taxon>NPAAA clade</taxon>
        <taxon>Hologalegina</taxon>
        <taxon>IRL clade</taxon>
        <taxon>Fabeae</taxon>
        <taxon>Lathyrus</taxon>
    </lineage>
</organism>
<evidence type="ECO:0000256" key="2">
    <source>
        <dbReference type="ARBA" id="ARBA00022670"/>
    </source>
</evidence>
<accession>Q40993</accession>